<reference evidence="2" key="1">
    <citation type="submission" date="2023-08" db="EMBL/GenBank/DDBJ databases">
        <title>Black Yeasts Isolated from many extreme environments.</title>
        <authorList>
            <person name="Coleine C."/>
            <person name="Stajich J.E."/>
            <person name="Selbmann L."/>
        </authorList>
    </citation>
    <scope>NUCLEOTIDE SEQUENCE</scope>
    <source>
        <strain evidence="2">CCFEE 5810</strain>
    </source>
</reference>
<name>A0AAN7ZMP3_9PEZI</name>
<evidence type="ECO:0000313" key="3">
    <source>
        <dbReference type="Proteomes" id="UP001310594"/>
    </source>
</evidence>
<dbReference type="AlphaFoldDB" id="A0AAN7ZMP3"/>
<dbReference type="SUPFAM" id="SSF56112">
    <property type="entry name" value="Protein kinase-like (PK-like)"/>
    <property type="match status" value="1"/>
</dbReference>
<dbReference type="Pfam" id="PF01636">
    <property type="entry name" value="APH"/>
    <property type="match status" value="1"/>
</dbReference>
<sequence length="375" mass="41994">MAGPIRQPIDLAKLESYIQQNVPEIKTPLDVKQFGYGQSNPTYLLTSKPTNQKYVMRKKPPGALLSKTAHQVDREYHIIHALEHTNVPVPRAVCLCQDTSIVGTDFYIMSFLPGRIYEDPALPNVSPEDRRSMWKSAVETLGKFHSVKPADVGMEKFGRPANFYNRQLKTFATISEAQAKAVDKDSGVPVGNVPHYHEMTAFFGQQATQPKDRSTFVHGDYKIDNMVFHPTEPYVIGILDWEMATIGHPLSDVTNLLMPFTTAQSPKARSVGRANPAFVPGATPGMPTKEECMRWYEDVVGWKLLETEITWADAFGIYRGSVIMQGIAARYALRQASSEKAGDYAAQMKPFGEMGWDFIQELMRKMEAGGEKARL</sequence>
<protein>
    <recommendedName>
        <fullName evidence="1">Aminoglycoside phosphotransferase domain-containing protein</fullName>
    </recommendedName>
</protein>
<evidence type="ECO:0000313" key="2">
    <source>
        <dbReference type="EMBL" id="KAK5696738.1"/>
    </source>
</evidence>
<dbReference type="PANTHER" id="PTHR47829:SF1">
    <property type="entry name" value="HAD FAMILY PHOSPHATASE"/>
    <property type="match status" value="1"/>
</dbReference>
<dbReference type="InterPro" id="IPR002575">
    <property type="entry name" value="Aminoglycoside_PTrfase"/>
</dbReference>
<dbReference type="Gene3D" id="3.30.200.20">
    <property type="entry name" value="Phosphorylase Kinase, domain 1"/>
    <property type="match status" value="1"/>
</dbReference>
<dbReference type="InterPro" id="IPR052898">
    <property type="entry name" value="ACAD10-like"/>
</dbReference>
<evidence type="ECO:0000259" key="1">
    <source>
        <dbReference type="Pfam" id="PF01636"/>
    </source>
</evidence>
<gene>
    <name evidence="2" type="ORF">LTR97_008042</name>
</gene>
<feature type="domain" description="Aminoglycoside phosphotransferase" evidence="1">
    <location>
        <begin position="30"/>
        <end position="269"/>
    </location>
</feature>
<dbReference type="PANTHER" id="PTHR47829">
    <property type="entry name" value="HYDROLASE, PUTATIVE (AFU_ORTHOLOGUE AFUA_1G12880)-RELATED"/>
    <property type="match status" value="1"/>
</dbReference>
<dbReference type="Gene3D" id="3.90.1200.10">
    <property type="match status" value="1"/>
</dbReference>
<dbReference type="EMBL" id="JAVRQU010000012">
    <property type="protein sequence ID" value="KAK5696738.1"/>
    <property type="molecule type" value="Genomic_DNA"/>
</dbReference>
<accession>A0AAN7ZMP3</accession>
<organism evidence="2 3">
    <name type="scientific">Elasticomyces elasticus</name>
    <dbReference type="NCBI Taxonomy" id="574655"/>
    <lineage>
        <taxon>Eukaryota</taxon>
        <taxon>Fungi</taxon>
        <taxon>Dikarya</taxon>
        <taxon>Ascomycota</taxon>
        <taxon>Pezizomycotina</taxon>
        <taxon>Dothideomycetes</taxon>
        <taxon>Dothideomycetidae</taxon>
        <taxon>Mycosphaerellales</taxon>
        <taxon>Teratosphaeriaceae</taxon>
        <taxon>Elasticomyces</taxon>
    </lineage>
</organism>
<comment type="caution">
    <text evidence="2">The sequence shown here is derived from an EMBL/GenBank/DDBJ whole genome shotgun (WGS) entry which is preliminary data.</text>
</comment>
<dbReference type="InterPro" id="IPR041726">
    <property type="entry name" value="ACAD10_11_N"/>
</dbReference>
<dbReference type="InterPro" id="IPR011009">
    <property type="entry name" value="Kinase-like_dom_sf"/>
</dbReference>
<dbReference type="CDD" id="cd05154">
    <property type="entry name" value="ACAD10_11_N-like"/>
    <property type="match status" value="1"/>
</dbReference>
<dbReference type="Proteomes" id="UP001310594">
    <property type="component" value="Unassembled WGS sequence"/>
</dbReference>
<proteinExistence type="predicted"/>